<dbReference type="RefSeq" id="WP_096829189.1">
    <property type="nucleotide sequence ID" value="NZ_NXIB02000091.1"/>
</dbReference>
<dbReference type="Pfam" id="PF22435">
    <property type="entry name" value="MRM3-like_sub_bind"/>
    <property type="match status" value="1"/>
</dbReference>
<dbReference type="InterPro" id="IPR051259">
    <property type="entry name" value="rRNA_Methyltransferase"/>
</dbReference>
<proteinExistence type="inferred from homology"/>
<evidence type="ECO:0000259" key="4">
    <source>
        <dbReference type="SMART" id="SM00967"/>
    </source>
</evidence>
<accession>A0A2G4EYF0</accession>
<evidence type="ECO:0000313" key="5">
    <source>
        <dbReference type="EMBL" id="PHX54565.1"/>
    </source>
</evidence>
<keyword evidence="6" id="KW-1185">Reference proteome</keyword>
<dbReference type="InterPro" id="IPR029028">
    <property type="entry name" value="Alpha/beta_knot_MTases"/>
</dbReference>
<dbReference type="Pfam" id="PF00588">
    <property type="entry name" value="SpoU_methylase"/>
    <property type="match status" value="1"/>
</dbReference>
<dbReference type="Gene3D" id="3.30.1330.30">
    <property type="match status" value="1"/>
</dbReference>
<dbReference type="SUPFAM" id="SSF75217">
    <property type="entry name" value="alpha/beta knot"/>
    <property type="match status" value="1"/>
</dbReference>
<dbReference type="OrthoDB" id="9794400at2"/>
<dbReference type="InterPro" id="IPR001537">
    <property type="entry name" value="SpoU_MeTrfase"/>
</dbReference>
<evidence type="ECO:0000313" key="6">
    <source>
        <dbReference type="Proteomes" id="UP000226442"/>
    </source>
</evidence>
<organism evidence="5 6">
    <name type="scientific">Tychonema bourrellyi FEM_GT703</name>
    <dbReference type="NCBI Taxonomy" id="2040638"/>
    <lineage>
        <taxon>Bacteria</taxon>
        <taxon>Bacillati</taxon>
        <taxon>Cyanobacteriota</taxon>
        <taxon>Cyanophyceae</taxon>
        <taxon>Oscillatoriophycideae</taxon>
        <taxon>Oscillatoriales</taxon>
        <taxon>Microcoleaceae</taxon>
        <taxon>Tychonema</taxon>
    </lineage>
</organism>
<feature type="domain" description="RNA 2-O ribose methyltransferase substrate binding" evidence="4">
    <location>
        <begin position="29"/>
        <end position="103"/>
    </location>
</feature>
<keyword evidence="3" id="KW-0808">Transferase</keyword>
<dbReference type="SMART" id="SM00967">
    <property type="entry name" value="SpoU_sub_bind"/>
    <property type="match status" value="1"/>
</dbReference>
<dbReference type="GO" id="GO:0006396">
    <property type="term" value="P:RNA processing"/>
    <property type="evidence" value="ECO:0007669"/>
    <property type="project" value="InterPro"/>
</dbReference>
<dbReference type="SUPFAM" id="SSF55315">
    <property type="entry name" value="L30e-like"/>
    <property type="match status" value="1"/>
</dbReference>
<dbReference type="PANTHER" id="PTHR43191">
    <property type="entry name" value="RRNA METHYLTRANSFERASE 3"/>
    <property type="match status" value="1"/>
</dbReference>
<dbReference type="AlphaFoldDB" id="A0A2G4EYF0"/>
<comment type="similarity">
    <text evidence="1">Belongs to the class IV-like SAM-binding methyltransferase superfamily. RNA methyltransferase TrmH family.</text>
</comment>
<evidence type="ECO:0000256" key="1">
    <source>
        <dbReference type="ARBA" id="ARBA00007228"/>
    </source>
</evidence>
<comment type="caution">
    <text evidence="5">The sequence shown here is derived from an EMBL/GenBank/DDBJ whole genome shotgun (WGS) entry which is preliminary data.</text>
</comment>
<dbReference type="EMBL" id="NXIB02000091">
    <property type="protein sequence ID" value="PHX54565.1"/>
    <property type="molecule type" value="Genomic_DNA"/>
</dbReference>
<dbReference type="InterPro" id="IPR053888">
    <property type="entry name" value="MRM3-like_sub_bind"/>
</dbReference>
<reference evidence="5" key="1">
    <citation type="submission" date="2017-10" db="EMBL/GenBank/DDBJ databases">
        <title>Draft genome sequence of the planktic cyanobacteria Tychonema bourrellyi isolated from alpine lentic freshwater.</title>
        <authorList>
            <person name="Tett A."/>
            <person name="Armanini F."/>
            <person name="Asnicar F."/>
            <person name="Boscaini A."/>
            <person name="Pasolli E."/>
            <person name="Zolfo M."/>
            <person name="Donati C."/>
            <person name="Salmaso N."/>
            <person name="Segata N."/>
        </authorList>
    </citation>
    <scope>NUCLEOTIDE SEQUENCE</scope>
    <source>
        <strain evidence="5">FEM_GT703</strain>
    </source>
</reference>
<dbReference type="GO" id="GO:0003723">
    <property type="term" value="F:RNA binding"/>
    <property type="evidence" value="ECO:0007669"/>
    <property type="project" value="InterPro"/>
</dbReference>
<dbReference type="Gene3D" id="3.40.1280.10">
    <property type="match status" value="1"/>
</dbReference>
<dbReference type="Proteomes" id="UP000226442">
    <property type="component" value="Unassembled WGS sequence"/>
</dbReference>
<evidence type="ECO:0000256" key="2">
    <source>
        <dbReference type="ARBA" id="ARBA00022603"/>
    </source>
</evidence>
<dbReference type="InterPro" id="IPR013123">
    <property type="entry name" value="SpoU_subst-bd"/>
</dbReference>
<keyword evidence="2 5" id="KW-0489">Methyltransferase</keyword>
<dbReference type="InterPro" id="IPR029064">
    <property type="entry name" value="Ribosomal_eL30-like_sf"/>
</dbReference>
<dbReference type="CDD" id="cd18095">
    <property type="entry name" value="SpoU-like_rRNA-MTase"/>
    <property type="match status" value="1"/>
</dbReference>
<dbReference type="GO" id="GO:0005737">
    <property type="term" value="C:cytoplasm"/>
    <property type="evidence" value="ECO:0007669"/>
    <property type="project" value="UniProtKB-ARBA"/>
</dbReference>
<sequence length="258" mass="27832">MLTSIQNPLVKEIRKLHSSKGRREQQLFLLEGTHLLEAACVAKHPLETVCATPEWVEQHDRLWEQICSLADRTELVSSKVLESIATTVQPDGIIATAPRTATPPPKLSTLGIALETIQDPGNLGAIVRTAAAANADGLLLSSDSADLDHPKVLRASAGAWFKLPMAVSPDLTAEVSRCKNRGMQILATVPNASLTYWEVDLRVPTLIVLGNEGSGLSAELIGLADRQIQIPLSRAVESLNVSIASALILYEAQRQRSQ</sequence>
<protein>
    <submittedName>
        <fullName evidence="5">RNA methyltransferase</fullName>
    </submittedName>
</protein>
<gene>
    <name evidence="5" type="ORF">CP500_015375</name>
</gene>
<dbReference type="InterPro" id="IPR029026">
    <property type="entry name" value="tRNA_m1G_MTases_N"/>
</dbReference>
<evidence type="ECO:0000256" key="3">
    <source>
        <dbReference type="ARBA" id="ARBA00022679"/>
    </source>
</evidence>
<name>A0A2G4EYF0_9CYAN</name>
<dbReference type="GO" id="GO:0032259">
    <property type="term" value="P:methylation"/>
    <property type="evidence" value="ECO:0007669"/>
    <property type="project" value="UniProtKB-KW"/>
</dbReference>
<dbReference type="GO" id="GO:0008173">
    <property type="term" value="F:RNA methyltransferase activity"/>
    <property type="evidence" value="ECO:0007669"/>
    <property type="project" value="InterPro"/>
</dbReference>
<dbReference type="PANTHER" id="PTHR43191:SF2">
    <property type="entry name" value="RRNA METHYLTRANSFERASE 3, MITOCHONDRIAL"/>
    <property type="match status" value="1"/>
</dbReference>